<reference evidence="4" key="1">
    <citation type="submission" date="2016-06" db="UniProtKB">
        <authorList>
            <consortium name="WormBaseParasite"/>
        </authorList>
    </citation>
    <scope>IDENTIFICATION</scope>
</reference>
<evidence type="ECO:0000313" key="2">
    <source>
        <dbReference type="EMBL" id="VDP23594.1"/>
    </source>
</evidence>
<accession>A0A183I7N4</accession>
<evidence type="ECO:0000313" key="3">
    <source>
        <dbReference type="Proteomes" id="UP000267606"/>
    </source>
</evidence>
<evidence type="ECO:0000256" key="1">
    <source>
        <dbReference type="SAM" id="Phobius"/>
    </source>
</evidence>
<proteinExistence type="predicted"/>
<evidence type="ECO:0000313" key="4">
    <source>
        <dbReference type="WBParaSite" id="OFLC_0001575901-mRNA-1"/>
    </source>
</evidence>
<keyword evidence="1" id="KW-1133">Transmembrane helix</keyword>
<feature type="transmembrane region" description="Helical" evidence="1">
    <location>
        <begin position="31"/>
        <end position="52"/>
    </location>
</feature>
<keyword evidence="1" id="KW-0812">Transmembrane</keyword>
<dbReference type="AlphaFoldDB" id="A0A183I7N4"/>
<sequence>MFVTVNRIAEIVLMNRIVQRYVHVNQTNSNVIMVVVCKKCGSVMVMMIVVIIRMNKLVAIVHHLMVAQQVNLDVVMVDNVFRLVFIVMVPMIVRMDLMR</sequence>
<dbReference type="Proteomes" id="UP000267606">
    <property type="component" value="Unassembled WGS sequence"/>
</dbReference>
<organism evidence="4">
    <name type="scientific">Onchocerca flexuosa</name>
    <dbReference type="NCBI Taxonomy" id="387005"/>
    <lineage>
        <taxon>Eukaryota</taxon>
        <taxon>Metazoa</taxon>
        <taxon>Ecdysozoa</taxon>
        <taxon>Nematoda</taxon>
        <taxon>Chromadorea</taxon>
        <taxon>Rhabditida</taxon>
        <taxon>Spirurina</taxon>
        <taxon>Spiruromorpha</taxon>
        <taxon>Filarioidea</taxon>
        <taxon>Onchocercidae</taxon>
        <taxon>Onchocerca</taxon>
    </lineage>
</organism>
<dbReference type="EMBL" id="UZAJ01042761">
    <property type="protein sequence ID" value="VDP23594.1"/>
    <property type="molecule type" value="Genomic_DNA"/>
</dbReference>
<protein>
    <submittedName>
        <fullName evidence="4">Hypotheticial protein</fullName>
    </submittedName>
</protein>
<keyword evidence="3" id="KW-1185">Reference proteome</keyword>
<dbReference type="WBParaSite" id="OFLC_0001575901-mRNA-1">
    <property type="protein sequence ID" value="OFLC_0001575901-mRNA-1"/>
    <property type="gene ID" value="OFLC_0001575901"/>
</dbReference>
<gene>
    <name evidence="2" type="ORF">OFLC_LOCUS15746</name>
</gene>
<feature type="transmembrane region" description="Helical" evidence="1">
    <location>
        <begin position="72"/>
        <end position="93"/>
    </location>
</feature>
<reference evidence="2 3" key="2">
    <citation type="submission" date="2018-11" db="EMBL/GenBank/DDBJ databases">
        <authorList>
            <consortium name="Pathogen Informatics"/>
        </authorList>
    </citation>
    <scope>NUCLEOTIDE SEQUENCE [LARGE SCALE GENOMIC DNA]</scope>
</reference>
<keyword evidence="1" id="KW-0472">Membrane</keyword>
<name>A0A183I7N4_9BILA</name>